<keyword evidence="2" id="KW-1185">Reference proteome</keyword>
<dbReference type="Proteomes" id="UP000031971">
    <property type="component" value="Unassembled WGS sequence"/>
</dbReference>
<comment type="caution">
    <text evidence="1">The sequence shown here is derived from an EMBL/GenBank/DDBJ whole genome shotgun (WGS) entry which is preliminary data.</text>
</comment>
<dbReference type="Pfam" id="PF13148">
    <property type="entry name" value="DUF3987"/>
    <property type="match status" value="1"/>
</dbReference>
<evidence type="ECO:0008006" key="3">
    <source>
        <dbReference type="Google" id="ProtNLM"/>
    </source>
</evidence>
<reference evidence="1 2" key="1">
    <citation type="submission" date="2015-01" db="EMBL/GenBank/DDBJ databases">
        <title>Genome Sequence of Magnetospirillum magnetotacticum Strain MS-1.</title>
        <authorList>
            <person name="Marinov G.K."/>
            <person name="Smalley M.D."/>
            <person name="DeSalvo G."/>
        </authorList>
    </citation>
    <scope>NUCLEOTIDE SEQUENCE [LARGE SCALE GENOMIC DNA]</scope>
    <source>
        <strain evidence="1 2">MS-1</strain>
    </source>
</reference>
<organism evidence="1 2">
    <name type="scientific">Paramagnetospirillum magnetotacticum MS-1</name>
    <dbReference type="NCBI Taxonomy" id="272627"/>
    <lineage>
        <taxon>Bacteria</taxon>
        <taxon>Pseudomonadati</taxon>
        <taxon>Pseudomonadota</taxon>
        <taxon>Alphaproteobacteria</taxon>
        <taxon>Rhodospirillales</taxon>
        <taxon>Magnetospirillaceae</taxon>
        <taxon>Paramagnetospirillum</taxon>
    </lineage>
</organism>
<dbReference type="AlphaFoldDB" id="A0A0C2YWX4"/>
<name>A0A0C2YWX4_PARME</name>
<protein>
    <recommendedName>
        <fullName evidence="3">DUF3987 domain-containing protein</fullName>
    </recommendedName>
</protein>
<gene>
    <name evidence="1" type="ORF">CCC_03780</name>
</gene>
<proteinExistence type="predicted"/>
<sequence>MQLSLLDLIGERRLGAEQTEALRGLLAAKTPSTTWRGLTIMPPGSLLDRAVSLFERTTDFPLELPAFMVLHFMAAYLLDRGVEIEVAGTRLKPDLWSTLLAPSGAGKTKTASMLARVMPVRLFPETTTSARFIEELAAHNRGLWLQDEWGQFLRRIETQSYAEEMREYLLRAHDGKPLARRTAKGSIEVEEPALVILGTTVFETFTTIVSAESMLDGFMQRFGIVIGEADPARPPHRFPIYRVEEAGNLAPLQAAWENIAALPLHPLYTVTPEAEAEFEAGFRHHFEQHHSIPASFFRRVMWRVFKYAAIYHVLLGKGDARIDAEDVGWAMRVAVLHLSDARRLLDGYNLSKLEAVIVKAEVFQAKIGHRPSKRELISGVRDIQNNAMAEFVLEVMTPLPGANDNTGLADDKAAAGVPTNGWSGRWLSPRAGPGWKPGPPLPWLRIGWPGPSTIPAPTWTGLAMATS</sequence>
<accession>A0A0C2YWX4</accession>
<dbReference type="InterPro" id="IPR025048">
    <property type="entry name" value="DUF3987"/>
</dbReference>
<evidence type="ECO:0000313" key="1">
    <source>
        <dbReference type="EMBL" id="KIL99608.1"/>
    </source>
</evidence>
<evidence type="ECO:0000313" key="2">
    <source>
        <dbReference type="Proteomes" id="UP000031971"/>
    </source>
</evidence>
<dbReference type="EMBL" id="JXSL01000022">
    <property type="protein sequence ID" value="KIL99608.1"/>
    <property type="molecule type" value="Genomic_DNA"/>
</dbReference>